<sequence>MASCAAAVSNAPAARPGATWRRQAGKAVATAASARRRLSVVAQAAATATDRVKVGESGLEVSAVGLGAWSWGDRSRYWQSEINKPENLTAYQAMIESGIDFLDTAEVYGFGYSEEFIGEFMRQTGTKPQICTKFAPLPWRQTPGSLVGACKKSLGRLGVDQVALYIQHWPGFFLNAFSNDAFLEGLAQVHEQGLAQAVGSSNFNADRVRKAAKFLKGRGTCLSSNQVQYSLLYRAPEQNGVLEACRENGVTLVAYSPLCQGLLTGKYSRINRPTGPRAQLFTDARYESVQVLLDCMRAISKESGGKTLGQIAINWTMCKGALPIPGAKRAEQVAEIAGAMGWRLSEGEVAELDRAAAQAPAPAGQPAAPASEADADLVEFLPGFGELRNDTVYAGYLPVNKSPSRELFYTFVERREDAANSPLILWLQGGPGCSSVGIGFLQEMGPFMFDNRRNVSRPVLARNPLSWSNVANVLYLDTPAFTGFSRSSDNVTDRSWGDGNTTTDNMLALRAFYQRFPAMRQRPLFVAGQGYAGHFVPMLAERIVSFNAQNLTQLTNETINLKGIMVGNPWSDPGFDNAGAVAFWYSQGLISRGTFVGLKAECSAKDTVLWMTQGNGGNVTGKCATFRDAALRETASINLYGLNGFRCAMQPGYVPPGLKGVLPLAGDEASLELGVSPVAFQPGRPAGPPNPYYDACVSYRAWEWLNNPEVQEALHAIGPEEDAREFRSCDPSAVTFSLEDMLTSVVPVYRSLINSSVPILIYSGTTDAVMPSVGTRTWVESMQLPVAKRIQAYKDPVGDTVGFWQEYQGLTFATLMDAGHSAPMYKPQRVLVLIKRFTEQWAGGGGGAAPSPTPAPAKPAPAPAAVPAPKP</sequence>
<comment type="caution">
    <text evidence="4">The sequence shown here is derived from an EMBL/GenBank/DDBJ whole genome shotgun (WGS) entry which is preliminary data.</text>
</comment>
<dbReference type="SUPFAM" id="SSF51430">
    <property type="entry name" value="NAD(P)-linked oxidoreductase"/>
    <property type="match status" value="1"/>
</dbReference>
<proteinExistence type="inferred from homology"/>
<reference evidence="4 5" key="1">
    <citation type="journal article" date="2018" name="Plant J.">
        <title>Genome sequences of Chlorella sorokiniana UTEX 1602 and Micractinium conductrix SAG 241.80: implications to maltose excretion by a green alga.</title>
        <authorList>
            <person name="Arriola M.B."/>
            <person name="Velmurugan N."/>
            <person name="Zhang Y."/>
            <person name="Plunkett M.H."/>
            <person name="Hondzo H."/>
            <person name="Barney B.M."/>
        </authorList>
    </citation>
    <scope>NUCLEOTIDE SEQUENCE [LARGE SCALE GENOMIC DNA]</scope>
    <source>
        <strain evidence="4 5">SAG 241.80</strain>
    </source>
</reference>
<dbReference type="CDD" id="cd19093">
    <property type="entry name" value="AKR_AtPLR-like"/>
    <property type="match status" value="1"/>
</dbReference>
<dbReference type="PRINTS" id="PR00724">
    <property type="entry name" value="CRBOXYPTASEC"/>
</dbReference>
<dbReference type="STRING" id="554055.A0A2P6VMP7"/>
<dbReference type="AlphaFoldDB" id="A0A2P6VMP7"/>
<dbReference type="EMBL" id="LHPF02000002">
    <property type="protein sequence ID" value="PSC75376.1"/>
    <property type="molecule type" value="Genomic_DNA"/>
</dbReference>
<dbReference type="Pfam" id="PF00450">
    <property type="entry name" value="Peptidase_S10"/>
    <property type="match status" value="1"/>
</dbReference>
<comment type="similarity">
    <text evidence="1">Belongs to the peptidase S10 family.</text>
</comment>
<dbReference type="Gene3D" id="3.20.20.100">
    <property type="entry name" value="NADP-dependent oxidoreductase domain"/>
    <property type="match status" value="1"/>
</dbReference>
<dbReference type="OrthoDB" id="37537at2759"/>
<dbReference type="PANTHER" id="PTHR11802">
    <property type="entry name" value="SERINE PROTEASE FAMILY S10 SERINE CARBOXYPEPTIDASE"/>
    <property type="match status" value="1"/>
</dbReference>
<dbReference type="InterPro" id="IPR029058">
    <property type="entry name" value="AB_hydrolase_fold"/>
</dbReference>
<keyword evidence="5" id="KW-1185">Reference proteome</keyword>
<dbReference type="PANTHER" id="PTHR11802:SF201">
    <property type="entry name" value="CARBOXYPEPTIDASE"/>
    <property type="match status" value="1"/>
</dbReference>
<dbReference type="Pfam" id="PF00248">
    <property type="entry name" value="Aldo_ket_red"/>
    <property type="match status" value="1"/>
</dbReference>
<accession>A0A2P6VMP7</accession>
<dbReference type="Proteomes" id="UP000239649">
    <property type="component" value="Unassembled WGS sequence"/>
</dbReference>
<name>A0A2P6VMP7_9CHLO</name>
<protein>
    <submittedName>
        <fullName evidence="4">Aldo keto reductase</fullName>
    </submittedName>
</protein>
<evidence type="ECO:0000313" key="5">
    <source>
        <dbReference type="Proteomes" id="UP000239649"/>
    </source>
</evidence>
<dbReference type="InterPro" id="IPR036812">
    <property type="entry name" value="NAD(P)_OxRdtase_dom_sf"/>
</dbReference>
<dbReference type="Gene3D" id="3.40.50.1820">
    <property type="entry name" value="alpha/beta hydrolase"/>
    <property type="match status" value="1"/>
</dbReference>
<dbReference type="SUPFAM" id="SSF53474">
    <property type="entry name" value="alpha/beta-Hydrolases"/>
    <property type="match status" value="1"/>
</dbReference>
<evidence type="ECO:0000313" key="4">
    <source>
        <dbReference type="EMBL" id="PSC75376.1"/>
    </source>
</evidence>
<feature type="region of interest" description="Disordered" evidence="2">
    <location>
        <begin position="842"/>
        <end position="871"/>
    </location>
</feature>
<gene>
    <name evidence="4" type="ORF">C2E20_1638</name>
</gene>
<organism evidence="4 5">
    <name type="scientific">Micractinium conductrix</name>
    <dbReference type="NCBI Taxonomy" id="554055"/>
    <lineage>
        <taxon>Eukaryota</taxon>
        <taxon>Viridiplantae</taxon>
        <taxon>Chlorophyta</taxon>
        <taxon>core chlorophytes</taxon>
        <taxon>Trebouxiophyceae</taxon>
        <taxon>Chlorellales</taxon>
        <taxon>Chlorellaceae</taxon>
        <taxon>Chlorella clade</taxon>
        <taxon>Micractinium</taxon>
    </lineage>
</organism>
<evidence type="ECO:0000256" key="2">
    <source>
        <dbReference type="SAM" id="MobiDB-lite"/>
    </source>
</evidence>
<feature type="domain" description="NADP-dependent oxidoreductase" evidence="3">
    <location>
        <begin position="64"/>
        <end position="355"/>
    </location>
</feature>
<dbReference type="GO" id="GO:0006508">
    <property type="term" value="P:proteolysis"/>
    <property type="evidence" value="ECO:0007669"/>
    <property type="project" value="InterPro"/>
</dbReference>
<evidence type="ECO:0000256" key="1">
    <source>
        <dbReference type="ARBA" id="ARBA00009431"/>
    </source>
</evidence>
<feature type="compositionally biased region" description="Pro residues" evidence="2">
    <location>
        <begin position="851"/>
        <end position="871"/>
    </location>
</feature>
<dbReference type="GO" id="GO:0004185">
    <property type="term" value="F:serine-type carboxypeptidase activity"/>
    <property type="evidence" value="ECO:0007669"/>
    <property type="project" value="InterPro"/>
</dbReference>
<dbReference type="InterPro" id="IPR001563">
    <property type="entry name" value="Peptidase_S10"/>
</dbReference>
<evidence type="ECO:0000259" key="3">
    <source>
        <dbReference type="Pfam" id="PF00248"/>
    </source>
</evidence>
<dbReference type="InterPro" id="IPR023210">
    <property type="entry name" value="NADP_OxRdtase_dom"/>
</dbReference>